<dbReference type="Proteomes" id="UP000276834">
    <property type="component" value="Unassembled WGS sequence"/>
</dbReference>
<comment type="caution">
    <text evidence="1">The sequence shown here is derived from an EMBL/GenBank/DDBJ whole genome shotgun (WGS) entry which is preliminary data.</text>
</comment>
<evidence type="ECO:0000313" key="2">
    <source>
        <dbReference type="Proteomes" id="UP000276834"/>
    </source>
</evidence>
<proteinExistence type="predicted"/>
<gene>
    <name evidence="1" type="ORF">DV515_00012418</name>
</gene>
<sequence>GWRRFCGAGRAAPRWPTCWRGCRTWNATTGTCILLGVSGQRWGGSFVLLVLNRHEGTWRLNCSCSALAWTAWQTWKPSRSPGRGFWSVTRTTLFKIPS</sequence>
<keyword evidence="2" id="KW-1185">Reference proteome</keyword>
<reference evidence="1 2" key="1">
    <citation type="journal article" date="2018" name="Proc. R. Soc. B">
        <title>A non-coding region near Follistatin controls head colour polymorphism in the Gouldian finch.</title>
        <authorList>
            <person name="Toomey M.B."/>
            <person name="Marques C.I."/>
            <person name="Andrade P."/>
            <person name="Araujo P.M."/>
            <person name="Sabatino S."/>
            <person name="Gazda M.A."/>
            <person name="Afonso S."/>
            <person name="Lopes R.J."/>
            <person name="Corbo J.C."/>
            <person name="Carneiro M."/>
        </authorList>
    </citation>
    <scope>NUCLEOTIDE SEQUENCE [LARGE SCALE GENOMIC DNA]</scope>
    <source>
        <strain evidence="1">Red01</strain>
        <tissue evidence="1">Muscle</tissue>
    </source>
</reference>
<evidence type="ECO:0000313" key="1">
    <source>
        <dbReference type="EMBL" id="RLV96791.1"/>
    </source>
</evidence>
<feature type="non-terminal residue" evidence="1">
    <location>
        <position position="1"/>
    </location>
</feature>
<name>A0A3L8S3L5_CHLGU</name>
<accession>A0A3L8S3L5</accession>
<dbReference type="EMBL" id="QUSF01000067">
    <property type="protein sequence ID" value="RLV96791.1"/>
    <property type="molecule type" value="Genomic_DNA"/>
</dbReference>
<dbReference type="AlphaFoldDB" id="A0A3L8S3L5"/>
<protein>
    <submittedName>
        <fullName evidence="1">Uncharacterized protein</fullName>
    </submittedName>
</protein>
<organism evidence="1 2">
    <name type="scientific">Chloebia gouldiae</name>
    <name type="common">Gouldian finch</name>
    <name type="synonym">Erythrura gouldiae</name>
    <dbReference type="NCBI Taxonomy" id="44316"/>
    <lineage>
        <taxon>Eukaryota</taxon>
        <taxon>Metazoa</taxon>
        <taxon>Chordata</taxon>
        <taxon>Craniata</taxon>
        <taxon>Vertebrata</taxon>
        <taxon>Euteleostomi</taxon>
        <taxon>Archelosauria</taxon>
        <taxon>Archosauria</taxon>
        <taxon>Dinosauria</taxon>
        <taxon>Saurischia</taxon>
        <taxon>Theropoda</taxon>
        <taxon>Coelurosauria</taxon>
        <taxon>Aves</taxon>
        <taxon>Neognathae</taxon>
        <taxon>Neoaves</taxon>
        <taxon>Telluraves</taxon>
        <taxon>Australaves</taxon>
        <taxon>Passeriformes</taxon>
        <taxon>Passeroidea</taxon>
        <taxon>Passeridae</taxon>
        <taxon>Chloebia</taxon>
    </lineage>
</organism>